<dbReference type="ExpressionAtlas" id="L8EAS4">
    <property type="expression patterns" value="baseline and differential"/>
</dbReference>
<proteinExistence type="predicted"/>
<reference evidence="2" key="4">
    <citation type="journal article" date="2013" name="PLoS ONE">
        <title>Direct detection of alternative open reading frames translation products in human significantly expands the proteome.</title>
        <authorList>
            <person name="Vanderperre B."/>
            <person name="Lucier J.-F."/>
            <person name="Motard J."/>
            <person name="Tremblay G."/>
            <person name="Vanderperre S."/>
            <person name="Wisztorski M."/>
            <person name="Salzet M."/>
            <person name="Boisvert F.-M."/>
            <person name="Roucou X."/>
        </authorList>
    </citation>
    <scope>NUCLEOTIDE SEQUENCE</scope>
</reference>
<dbReference type="OrthoDB" id="5983381at2759"/>
<organism evidence="2">
    <name type="scientific">Homo sapiens</name>
    <name type="common">Human</name>
    <dbReference type="NCBI Taxonomy" id="9606"/>
    <lineage>
        <taxon>Eukaryota</taxon>
        <taxon>Metazoa</taxon>
        <taxon>Chordata</taxon>
        <taxon>Craniata</taxon>
        <taxon>Vertebrata</taxon>
        <taxon>Euteleostomi</taxon>
        <taxon>Mammalia</taxon>
        <taxon>Eutheria</taxon>
        <taxon>Euarchontoglires</taxon>
        <taxon>Primates</taxon>
        <taxon>Haplorrhini</taxon>
        <taxon>Catarrhini</taxon>
        <taxon>Hominidae</taxon>
        <taxon>Homo</taxon>
    </lineage>
</organism>
<reference evidence="3" key="5">
    <citation type="submission" date="2025-05" db="UniProtKB">
        <authorList>
            <consortium name="Ensembl"/>
        </authorList>
    </citation>
    <scope>IDENTIFICATION</scope>
</reference>
<dbReference type="EMBL" id="AC136601">
    <property type="status" value="NOT_ANNOTATED_CDS"/>
    <property type="molecule type" value="Genomic_DNA"/>
</dbReference>
<name>L8EAS4_HUMAN</name>
<feature type="compositionally biased region" description="Basic and acidic residues" evidence="1">
    <location>
        <begin position="63"/>
        <end position="84"/>
    </location>
</feature>
<dbReference type="EMBL" id="AC008659">
    <property type="status" value="NOT_ANNOTATED_CDS"/>
    <property type="molecule type" value="Genomic_DNA"/>
</dbReference>
<keyword evidence="4" id="KW-1185">Reference proteome</keyword>
<evidence type="ECO:0000313" key="3">
    <source>
        <dbReference type="Ensembl" id="ENSP00000504948.1"/>
    </source>
</evidence>
<reference evidence="3 4" key="2">
    <citation type="journal article" date="2004" name="Nature">
        <title>The DNA sequence and comparative analysis of human chromosome 5.</title>
        <authorList>
            <person name="Schmutz J."/>
            <person name="Martin J."/>
            <person name="Terry A."/>
            <person name="Couronne O."/>
            <person name="Grimwood J."/>
            <person name="Lowry S."/>
            <person name="Gordon L.A."/>
            <person name="Scott D."/>
            <person name="Xie G."/>
            <person name="Huang W."/>
            <person name="Hellsten U."/>
            <person name="Tran-Gyamfi M."/>
            <person name="She X."/>
            <person name="Prabhakar S."/>
            <person name="Aerts A."/>
            <person name="Altherr M."/>
            <person name="Bajorek E."/>
            <person name="Black S."/>
            <person name="Branscomb E."/>
            <person name="Caoile C."/>
            <person name="Challacombe J.F."/>
            <person name="Chan Y.M."/>
            <person name="Denys M."/>
            <person name="Detter J.C."/>
            <person name="Escobar J."/>
            <person name="Flowers D."/>
            <person name="Fotopulos D."/>
            <person name="Glavina T."/>
            <person name="Gomez M."/>
            <person name="Gonzales E."/>
            <person name="Goodstein D."/>
            <person name="Grigoriev I."/>
            <person name="Groza M."/>
            <person name="Hammon N."/>
            <person name="Hawkins T."/>
            <person name="Haydu L."/>
            <person name="Israni S."/>
            <person name="Jett J."/>
            <person name="Kadner K."/>
            <person name="Kimball H."/>
            <person name="Kobayashi A."/>
            <person name="Lopez F."/>
            <person name="Lou Y."/>
            <person name="Martinez D."/>
            <person name="Medina C."/>
            <person name="Morgan J."/>
            <person name="Nandkeshwar R."/>
            <person name="Noonan J.P."/>
            <person name="Pitluck S."/>
            <person name="Pollard M."/>
            <person name="Predki P."/>
            <person name="Priest J."/>
            <person name="Ramirez L."/>
            <person name="Retterer J."/>
            <person name="Rodriguez A."/>
            <person name="Rogers S."/>
            <person name="Salamov A."/>
            <person name="Salazar A."/>
            <person name="Thayer N."/>
            <person name="Tice H."/>
            <person name="Tsai M."/>
            <person name="Ustaszewska A."/>
            <person name="Vo N."/>
            <person name="Wheeler J."/>
            <person name="Wu K."/>
            <person name="Yang J."/>
            <person name="Dickson M."/>
            <person name="Cheng J.F."/>
            <person name="Eichler E.E."/>
            <person name="Olsen A."/>
            <person name="Pennacchio L.A."/>
            <person name="Rokhsar D.S."/>
            <person name="Richardson P."/>
            <person name="Lucas S.M."/>
            <person name="Myers R.M."/>
            <person name="Rubin E.M."/>
        </authorList>
    </citation>
    <scope>NUCLEOTIDE SEQUENCE [LARGE SCALE GENOMIC DNA]</scope>
</reference>
<dbReference type="ChiTaRS" id="COL23A1">
    <property type="organism name" value="human"/>
</dbReference>
<dbReference type="OpenTargets" id="ENSG00000050767"/>
<reference evidence="3" key="1">
    <citation type="journal article" date="2001" name="Nature">
        <title>Initial sequencing and analysis of the human genome.</title>
        <authorList>
            <consortium name="International Human Genome Sequencing Consortium"/>
            <person name="Lander E.S."/>
            <person name="Linton L.M."/>
            <person name="Birren B."/>
            <person name="Nusbaum C."/>
            <person name="Zody M.C."/>
            <person name="Baldwin J."/>
            <person name="Devon K."/>
            <person name="Dewar K."/>
            <person name="Doyle M."/>
            <person name="FitzHugh W."/>
            <person name="Funke R."/>
            <person name="Gage D."/>
            <person name="Harris K."/>
            <person name="Heaford A."/>
            <person name="Howland J."/>
            <person name="Kann L."/>
            <person name="Lehoczky J."/>
            <person name="LeVine R."/>
            <person name="McEwan P."/>
            <person name="McKernan K."/>
            <person name="Meldrim J."/>
            <person name="Mesirov J.P."/>
            <person name="Miranda C."/>
            <person name="Morris W."/>
            <person name="Naylor J."/>
            <person name="Raymond C."/>
            <person name="Rosetti M."/>
            <person name="Santos R."/>
            <person name="Sheridan A."/>
            <person name="Sougnez C."/>
            <person name="Stange-Thomann N."/>
            <person name="Stojanovic N."/>
            <person name="Subramanian A."/>
            <person name="Wyman D."/>
            <person name="Rogers J."/>
            <person name="Sulston J."/>
            <person name="Ainscough R."/>
            <person name="Beck S."/>
            <person name="Bentley D."/>
            <person name="Burton J."/>
            <person name="Clee C."/>
            <person name="Carter N."/>
            <person name="Coulson A."/>
            <person name="Deadman R."/>
            <person name="Deloukas P."/>
            <person name="Dunham A."/>
            <person name="Dunham I."/>
            <person name="Durbin R."/>
            <person name="French L."/>
            <person name="Grafham D."/>
            <person name="Gregory S."/>
            <person name="Hubbard T."/>
            <person name="Humphray S."/>
            <person name="Hunt A."/>
            <person name="Jones M."/>
            <person name="Lloyd C."/>
            <person name="McMurray A."/>
            <person name="Matthews L."/>
            <person name="Mercer S."/>
            <person name="Milne S."/>
            <person name="Mullikin J.C."/>
            <person name="Mungall A."/>
            <person name="Plumb R."/>
            <person name="Ross M."/>
            <person name="Shownkeen R."/>
            <person name="Sims S."/>
            <person name="Waterston R.H."/>
            <person name="Wilson R.K."/>
            <person name="Hillier L.W."/>
            <person name="McPherson J.D."/>
            <person name="Marra M.A."/>
            <person name="Mardis E.R."/>
            <person name="Fulton L.A."/>
            <person name="Chinwalla A.T."/>
            <person name="Pepin K.H."/>
            <person name="Gish W.R."/>
            <person name="Chissoe S.L."/>
            <person name="Wendl M.C."/>
            <person name="Delehaunty K.D."/>
            <person name="Miner T.L."/>
            <person name="Delehaunty A."/>
            <person name="Kramer J.B."/>
            <person name="Cook L.L."/>
            <person name="Fulton R.S."/>
            <person name="Johnson D.L."/>
            <person name="Minx P.J."/>
            <person name="Clifton S.W."/>
            <person name="Hawkins T."/>
            <person name="Branscomb E."/>
            <person name="Predki P."/>
            <person name="Richardson P."/>
            <person name="Wenning S."/>
            <person name="Slezak T."/>
            <person name="Doggett N."/>
            <person name="Cheng J.F."/>
            <person name="Olsen A."/>
            <person name="Lucas S."/>
            <person name="Elkin C."/>
            <person name="Uberbacher E."/>
            <person name="Frazier M."/>
            <person name="Gibbs R.A."/>
            <person name="Muzny D.M."/>
            <person name="Scherer S.E."/>
            <person name="Bouck J.B."/>
            <person name="Sodergren E.J."/>
            <person name="Worley K.C."/>
            <person name="Rives C.M."/>
            <person name="Gorrell J.H."/>
            <person name="Metzker M.L."/>
            <person name="Naylor S.L."/>
            <person name="Kucherlapati R.S."/>
            <person name="Nelson D.L."/>
            <person name="Weinstock G.M."/>
            <person name="Sakaki Y."/>
            <person name="Fujiyama A."/>
            <person name="Hattori M."/>
            <person name="Yada T."/>
            <person name="Toyoda A."/>
            <person name="Itoh T."/>
            <person name="Kawagoe C."/>
            <person name="Watanabe H."/>
            <person name="Totoki Y."/>
            <person name="Taylor T."/>
            <person name="Weissenbach J."/>
            <person name="Heilig R."/>
            <person name="Saurin W."/>
            <person name="Artiguenave F."/>
            <person name="Brottier P."/>
            <person name="Bruls T."/>
            <person name="Pelletier E."/>
            <person name="Robert C."/>
            <person name="Wincker P."/>
            <person name="Smith D.R."/>
            <person name="Doucette-Stamm L."/>
            <person name="Rubenfield M."/>
            <person name="Weinstock K."/>
            <person name="Lee H.M."/>
            <person name="Dubois J."/>
            <person name="Rosenthal A."/>
            <person name="Platzer M."/>
            <person name="Nyakatura G."/>
            <person name="Taudien S."/>
            <person name="Rump A."/>
            <person name="Yang H."/>
            <person name="Yu J."/>
            <person name="Wang J."/>
            <person name="Huang G."/>
            <person name="Gu J."/>
            <person name="Hood L."/>
            <person name="Rowen L."/>
            <person name="Madan A."/>
            <person name="Qin S."/>
            <person name="Davis R.W."/>
            <person name="Federspiel N.A."/>
            <person name="Abola A.P."/>
            <person name="Proctor M.J."/>
            <person name="Myers R.M."/>
            <person name="Schmutz J."/>
            <person name="Dickson M."/>
            <person name="Grimwood J."/>
            <person name="Cox D.R."/>
            <person name="Olson M.V."/>
            <person name="Kaul R."/>
            <person name="Raymond C."/>
            <person name="Shimizu N."/>
            <person name="Kawasaki K."/>
            <person name="Minoshima S."/>
            <person name="Evans G.A."/>
            <person name="Athanasiou M."/>
            <person name="Schultz R."/>
            <person name="Roe B.A."/>
            <person name="Chen F."/>
            <person name="Pan H."/>
            <person name="Ramser J."/>
            <person name="Lehrach H."/>
            <person name="Reinhardt R."/>
            <person name="McCombie W.R."/>
            <person name="de la Bastide M."/>
            <person name="Dedhia N."/>
            <person name="Blocker H."/>
            <person name="Hornischer K."/>
            <person name="Nordsiek G."/>
            <person name="Agarwala R."/>
            <person name="Aravind L."/>
            <person name="Bailey J.A."/>
            <person name="Bateman A."/>
            <person name="Batzoglou S."/>
            <person name="Birney E."/>
            <person name="Bork P."/>
            <person name="Brown D.G."/>
            <person name="Burge C.B."/>
            <person name="Cerutti L."/>
            <person name="Chen H.C."/>
            <person name="Church D."/>
            <person name="Clamp M."/>
            <person name="Copley R.R."/>
            <person name="Doerks T."/>
            <person name="Eddy S.R."/>
            <person name="Eichler E.E."/>
            <person name="Furey T.S."/>
            <person name="Galagan J."/>
            <person name="Gilbert J.G."/>
            <person name="Harmon C."/>
            <person name="Hayashizaki Y."/>
            <person name="Haussler D."/>
            <person name="Hermjakob H."/>
            <person name="Hokamp K."/>
            <person name="Jang W."/>
            <person name="Johnson L.S."/>
            <person name="Jones T.A."/>
            <person name="Kasif S."/>
            <person name="Kaspryzk A."/>
            <person name="Kennedy S."/>
            <person name="Kent W.J."/>
            <person name="Kitts P."/>
            <person name="Koonin E.V."/>
            <person name="Korf I."/>
            <person name="Kulp D."/>
            <person name="Lancet D."/>
            <person name="Lowe T.M."/>
            <person name="McLysaght A."/>
            <person name="Mikkelsen T."/>
            <person name="Moran J.V."/>
            <person name="Mulder N."/>
            <person name="Pollara V.J."/>
            <person name="Ponting C.P."/>
            <person name="Schuler G."/>
            <person name="Schultz J."/>
            <person name="Slater G."/>
            <person name="Smit A.F."/>
            <person name="Stupka E."/>
            <person name="Szustakowski J."/>
            <person name="Thierry-Mieg D."/>
            <person name="Thierry-Mieg J."/>
            <person name="Wagner L."/>
            <person name="Wallis J."/>
            <person name="Wheeler R."/>
            <person name="Williams A."/>
            <person name="Wolf Y.I."/>
            <person name="Wolfe K.H."/>
            <person name="Yang S.P."/>
            <person name="Yeh R.F."/>
            <person name="Collins F."/>
            <person name="Guyer M.S."/>
            <person name="Peterson J."/>
            <person name="Felsenfeld A."/>
            <person name="Wetterstrand K.A."/>
            <person name="Patrinos A."/>
            <person name="Morgan M.J."/>
            <person name="de Jong P."/>
            <person name="Catanese J.J."/>
            <person name="Osoegawa K."/>
            <person name="Shizuya H."/>
            <person name="Choi S."/>
            <person name="Chen Y.J."/>
        </authorList>
    </citation>
    <scope>NUCLEOTIDE SEQUENCE [LARGE SCALE GENOMIC DNA]</scope>
</reference>
<dbReference type="Proteomes" id="UP000005640">
    <property type="component" value="Chromosome 5"/>
</dbReference>
<evidence type="ECO:0000313" key="2">
    <source>
        <dbReference type="EMBL" id="CCQ43891.1"/>
    </source>
</evidence>
<dbReference type="Ensembl" id="ENST00000681261.1">
    <property type="protein sequence ID" value="ENSP00000505816.1"/>
    <property type="gene ID" value="ENSG00000050767.18"/>
</dbReference>
<dbReference type="Ensembl" id="ENST00000680889.1">
    <property type="protein sequence ID" value="ENSP00000505009.1"/>
    <property type="gene ID" value="ENSG00000050767.18"/>
</dbReference>
<protein>
    <submittedName>
        <fullName evidence="2">Alternative protein COL23A1</fullName>
    </submittedName>
    <submittedName>
        <fullName evidence="3">Collagen type XXIII alpha 1 chain</fullName>
    </submittedName>
</protein>
<sequence>MATRDPWVWMASPDFQARKGKRVHQETLAPGETKDKMELLGLRGPLDLLGPGALLATLGKMAPGEHKAQRAPKESPDKTARWAQRDPQGPRVSLEYLERRATMGHQASLDHQGPRASQGAWGLGERTVWTVPQDRRGSLATEARMELQGPGVPQASRASRETQW</sequence>
<evidence type="ECO:0000256" key="1">
    <source>
        <dbReference type="SAM" id="MobiDB-lite"/>
    </source>
</evidence>
<gene>
    <name evidence="2 3" type="primary">COL23A1</name>
</gene>
<dbReference type="GeneTree" id="ENSGT00940000162238"/>
<dbReference type="HGNC" id="HGNC:22990">
    <property type="gene designation" value="COL23A1"/>
</dbReference>
<dbReference type="EMBL" id="HF584394">
    <property type="protein sequence ID" value="CCQ43891.1"/>
    <property type="molecule type" value="Genomic_DNA"/>
</dbReference>
<dbReference type="AlphaFoldDB" id="L8EAS4"/>
<feature type="region of interest" description="Disordered" evidence="1">
    <location>
        <begin position="61"/>
        <end position="91"/>
    </location>
</feature>
<accession>L8EAS4</accession>
<reference evidence="3" key="3">
    <citation type="journal article" date="2004" name="Nature">
        <title>Finishing the euchromatic sequence of the human genome.</title>
        <authorList>
            <consortium name="International Human Genome Sequencing Consortium"/>
        </authorList>
    </citation>
    <scope>NUCLEOTIDE SEQUENCE [LARGE SCALE GENOMIC DNA]</scope>
</reference>
<evidence type="ECO:0000313" key="4">
    <source>
        <dbReference type="Proteomes" id="UP000005640"/>
    </source>
</evidence>
<dbReference type="EMBL" id="AC022096">
    <property type="status" value="NOT_ANNOTATED_CDS"/>
    <property type="molecule type" value="Genomic_DNA"/>
</dbReference>
<dbReference type="Bgee" id="ENSG00000050767">
    <property type="expression patterns" value="Expressed in right lobe of thyroid gland and 105 other cell types or tissues"/>
</dbReference>
<dbReference type="Ensembl" id="ENST00000680268.1">
    <property type="protein sequence ID" value="ENSP00000504948.1"/>
    <property type="gene ID" value="ENSG00000050767.18"/>
</dbReference>
<dbReference type="EMBL" id="AC093290">
    <property type="status" value="NOT_ANNOTATED_CDS"/>
    <property type="molecule type" value="Genomic_DNA"/>
</dbReference>
<feature type="region of interest" description="Disordered" evidence="1">
    <location>
        <begin position="133"/>
        <end position="164"/>
    </location>
</feature>